<evidence type="ECO:0000313" key="2">
    <source>
        <dbReference type="Proteomes" id="UP000610373"/>
    </source>
</evidence>
<reference evidence="1" key="1">
    <citation type="submission" date="2020-10" db="EMBL/GenBank/DDBJ databases">
        <authorList>
            <person name="Hahn C.J."/>
            <person name="Laso-Perez R."/>
            <person name="Vulcano F."/>
            <person name="Vaziourakis K.-M."/>
            <person name="Stokke R."/>
            <person name="Steen I.H."/>
            <person name="Teske A."/>
            <person name="Boetius A."/>
            <person name="Liebeke M."/>
            <person name="Amann R."/>
            <person name="Knittel K."/>
        </authorList>
    </citation>
    <scope>NUCLEOTIDE SEQUENCE</scope>
    <source>
        <strain evidence="1">Gfbio:e3339647-f889-4370-9287-4fb5cb688e4c:AG392O15_GoMArc1</strain>
    </source>
</reference>
<organism evidence="1 2">
    <name type="scientific">Candidatus Argoarchaeum ethanivorans</name>
    <dbReference type="NCBI Taxonomy" id="2608793"/>
    <lineage>
        <taxon>Archaea</taxon>
        <taxon>Methanobacteriati</taxon>
        <taxon>Methanobacteriota</taxon>
        <taxon>Stenosarchaea group</taxon>
        <taxon>Methanomicrobia</taxon>
        <taxon>Methanosarcinales</taxon>
        <taxon>Methanosarcinales incertae sedis</taxon>
        <taxon>GOM Arc I cluster</taxon>
        <taxon>Candidatus Argoarchaeum</taxon>
    </lineage>
</organism>
<dbReference type="Proteomes" id="UP000610373">
    <property type="component" value="Unassembled WGS sequence"/>
</dbReference>
<comment type="caution">
    <text evidence="1">The sequence shown here is derived from an EMBL/GenBank/DDBJ whole genome shotgun (WGS) entry which is preliminary data.</text>
</comment>
<dbReference type="EMBL" id="CAJHIO010000018">
    <property type="protein sequence ID" value="CAD6492711.1"/>
    <property type="molecule type" value="Genomic_DNA"/>
</dbReference>
<proteinExistence type="predicted"/>
<gene>
    <name evidence="1" type="ORF">CHKLHMKO_00335</name>
</gene>
<dbReference type="AlphaFoldDB" id="A0A811T8Q5"/>
<name>A0A811T8Q5_9EURY</name>
<evidence type="ECO:0008006" key="3">
    <source>
        <dbReference type="Google" id="ProtNLM"/>
    </source>
</evidence>
<accession>A0A811T8Q5</accession>
<protein>
    <recommendedName>
        <fullName evidence="3">Transposase</fullName>
    </recommendedName>
</protein>
<evidence type="ECO:0000313" key="1">
    <source>
        <dbReference type="EMBL" id="CAD6492711.1"/>
    </source>
</evidence>
<sequence>MITENQMMRKNIKKVISREFIVDLNHIKEIISDKFRKYSSQVSFAKRWIEKFLDDYYKLEMLGS</sequence>